<comment type="caution">
    <text evidence="2">The sequence shown here is derived from an EMBL/GenBank/DDBJ whole genome shotgun (WGS) entry which is preliminary data.</text>
</comment>
<gene>
    <name evidence="2" type="ORF">E2C01_051190</name>
</gene>
<organism evidence="2 3">
    <name type="scientific">Portunus trituberculatus</name>
    <name type="common">Swimming crab</name>
    <name type="synonym">Neptunus trituberculatus</name>
    <dbReference type="NCBI Taxonomy" id="210409"/>
    <lineage>
        <taxon>Eukaryota</taxon>
        <taxon>Metazoa</taxon>
        <taxon>Ecdysozoa</taxon>
        <taxon>Arthropoda</taxon>
        <taxon>Crustacea</taxon>
        <taxon>Multicrustacea</taxon>
        <taxon>Malacostraca</taxon>
        <taxon>Eumalacostraca</taxon>
        <taxon>Eucarida</taxon>
        <taxon>Decapoda</taxon>
        <taxon>Pleocyemata</taxon>
        <taxon>Brachyura</taxon>
        <taxon>Eubrachyura</taxon>
        <taxon>Portunoidea</taxon>
        <taxon>Portunidae</taxon>
        <taxon>Portuninae</taxon>
        <taxon>Portunus</taxon>
    </lineage>
</organism>
<evidence type="ECO:0000313" key="2">
    <source>
        <dbReference type="EMBL" id="MPC57214.1"/>
    </source>
</evidence>
<reference evidence="2 3" key="1">
    <citation type="submission" date="2019-05" db="EMBL/GenBank/DDBJ databases">
        <title>Another draft genome of Portunus trituberculatus and its Hox gene families provides insights of decapod evolution.</title>
        <authorList>
            <person name="Jeong J.-H."/>
            <person name="Song I."/>
            <person name="Kim S."/>
            <person name="Choi T."/>
            <person name="Kim D."/>
            <person name="Ryu S."/>
            <person name="Kim W."/>
        </authorList>
    </citation>
    <scope>NUCLEOTIDE SEQUENCE [LARGE SCALE GENOMIC DNA]</scope>
    <source>
        <tissue evidence="2">Muscle</tissue>
    </source>
</reference>
<protein>
    <submittedName>
        <fullName evidence="2">Uncharacterized protein</fullName>
    </submittedName>
</protein>
<sequence length="39" mass="4398">MMTYNFINCMEKIDRQDLESLTEDGEKASVSGSSIFHIG</sequence>
<dbReference type="AlphaFoldDB" id="A0A5B7GL31"/>
<name>A0A5B7GL31_PORTR</name>
<accession>A0A5B7GL31</accession>
<evidence type="ECO:0000256" key="1">
    <source>
        <dbReference type="SAM" id="MobiDB-lite"/>
    </source>
</evidence>
<keyword evidence="3" id="KW-1185">Reference proteome</keyword>
<feature type="region of interest" description="Disordered" evidence="1">
    <location>
        <begin position="20"/>
        <end position="39"/>
    </location>
</feature>
<dbReference type="Proteomes" id="UP000324222">
    <property type="component" value="Unassembled WGS sequence"/>
</dbReference>
<proteinExistence type="predicted"/>
<feature type="compositionally biased region" description="Polar residues" evidence="1">
    <location>
        <begin position="30"/>
        <end position="39"/>
    </location>
</feature>
<evidence type="ECO:0000313" key="3">
    <source>
        <dbReference type="Proteomes" id="UP000324222"/>
    </source>
</evidence>
<dbReference type="EMBL" id="VSRR010014600">
    <property type="protein sequence ID" value="MPC57214.1"/>
    <property type="molecule type" value="Genomic_DNA"/>
</dbReference>